<dbReference type="Pfam" id="PF14322">
    <property type="entry name" value="SusD-like_3"/>
    <property type="match status" value="1"/>
</dbReference>
<feature type="domain" description="RagB/SusD" evidence="7">
    <location>
        <begin position="317"/>
        <end position="413"/>
    </location>
</feature>
<dbReference type="PROSITE" id="PS51257">
    <property type="entry name" value="PROKAR_LIPOPROTEIN"/>
    <property type="match status" value="1"/>
</dbReference>
<dbReference type="Pfam" id="PF07980">
    <property type="entry name" value="SusD_RagB"/>
    <property type="match status" value="1"/>
</dbReference>
<evidence type="ECO:0000256" key="1">
    <source>
        <dbReference type="ARBA" id="ARBA00004442"/>
    </source>
</evidence>
<dbReference type="InterPro" id="IPR011990">
    <property type="entry name" value="TPR-like_helical_dom_sf"/>
</dbReference>
<dbReference type="SUPFAM" id="SSF48452">
    <property type="entry name" value="TPR-like"/>
    <property type="match status" value="1"/>
</dbReference>
<evidence type="ECO:0000256" key="5">
    <source>
        <dbReference type="ARBA" id="ARBA00023237"/>
    </source>
</evidence>
<evidence type="ECO:0000256" key="4">
    <source>
        <dbReference type="ARBA" id="ARBA00023136"/>
    </source>
</evidence>
<organism evidence="9 10">
    <name type="scientific">Pontibacter ruber</name>
    <dbReference type="NCBI Taxonomy" id="1343895"/>
    <lineage>
        <taxon>Bacteria</taxon>
        <taxon>Pseudomonadati</taxon>
        <taxon>Bacteroidota</taxon>
        <taxon>Cytophagia</taxon>
        <taxon>Cytophagales</taxon>
        <taxon>Hymenobacteraceae</taxon>
        <taxon>Pontibacter</taxon>
    </lineage>
</organism>
<dbReference type="CDD" id="cd08977">
    <property type="entry name" value="SusD"/>
    <property type="match status" value="1"/>
</dbReference>
<keyword evidence="3 6" id="KW-0732">Signal</keyword>
<feature type="signal peptide" evidence="6">
    <location>
        <begin position="1"/>
        <end position="22"/>
    </location>
</feature>
<protein>
    <submittedName>
        <fullName evidence="9">RagB/SusD family nutrient uptake outer membrane protein</fullName>
    </submittedName>
</protein>
<comment type="subcellular location">
    <subcellularLocation>
        <location evidence="1">Cell outer membrane</location>
    </subcellularLocation>
</comment>
<name>A0ABW5CUY9_9BACT</name>
<evidence type="ECO:0000256" key="3">
    <source>
        <dbReference type="ARBA" id="ARBA00022729"/>
    </source>
</evidence>
<keyword evidence="10" id="KW-1185">Reference proteome</keyword>
<evidence type="ECO:0000313" key="9">
    <source>
        <dbReference type="EMBL" id="MFD2246271.1"/>
    </source>
</evidence>
<keyword evidence="4" id="KW-0472">Membrane</keyword>
<reference evidence="10" key="1">
    <citation type="journal article" date="2019" name="Int. J. Syst. Evol. Microbiol.">
        <title>The Global Catalogue of Microorganisms (GCM) 10K type strain sequencing project: providing services to taxonomists for standard genome sequencing and annotation.</title>
        <authorList>
            <consortium name="The Broad Institute Genomics Platform"/>
            <consortium name="The Broad Institute Genome Sequencing Center for Infectious Disease"/>
            <person name="Wu L."/>
            <person name="Ma J."/>
        </authorList>
    </citation>
    <scope>NUCLEOTIDE SEQUENCE [LARGE SCALE GENOMIC DNA]</scope>
    <source>
        <strain evidence="10">CGMCC 4.1782</strain>
    </source>
</reference>
<evidence type="ECO:0000313" key="10">
    <source>
        <dbReference type="Proteomes" id="UP001597374"/>
    </source>
</evidence>
<comment type="similarity">
    <text evidence="2">Belongs to the SusD family.</text>
</comment>
<dbReference type="Proteomes" id="UP001597374">
    <property type="component" value="Unassembled WGS sequence"/>
</dbReference>
<dbReference type="RefSeq" id="WP_250427963.1">
    <property type="nucleotide sequence ID" value="NZ_JALPRR010000001.1"/>
</dbReference>
<dbReference type="InterPro" id="IPR033985">
    <property type="entry name" value="SusD-like_N"/>
</dbReference>
<comment type="caution">
    <text evidence="9">The sequence shown here is derived from an EMBL/GenBank/DDBJ whole genome shotgun (WGS) entry which is preliminary data.</text>
</comment>
<feature type="chain" id="PRO_5046715604" evidence="6">
    <location>
        <begin position="23"/>
        <end position="444"/>
    </location>
</feature>
<evidence type="ECO:0000259" key="7">
    <source>
        <dbReference type="Pfam" id="PF07980"/>
    </source>
</evidence>
<evidence type="ECO:0000259" key="8">
    <source>
        <dbReference type="Pfam" id="PF14322"/>
    </source>
</evidence>
<dbReference type="EMBL" id="JBHUIM010000001">
    <property type="protein sequence ID" value="MFD2246271.1"/>
    <property type="molecule type" value="Genomic_DNA"/>
</dbReference>
<evidence type="ECO:0000256" key="2">
    <source>
        <dbReference type="ARBA" id="ARBA00006275"/>
    </source>
</evidence>
<evidence type="ECO:0000256" key="6">
    <source>
        <dbReference type="SAM" id="SignalP"/>
    </source>
</evidence>
<accession>A0ABW5CUY9</accession>
<gene>
    <name evidence="9" type="ORF">ACFSKP_08395</name>
</gene>
<dbReference type="Gene3D" id="1.25.40.390">
    <property type="match status" value="1"/>
</dbReference>
<proteinExistence type="inferred from homology"/>
<keyword evidence="5" id="KW-0998">Cell outer membrane</keyword>
<dbReference type="InterPro" id="IPR012944">
    <property type="entry name" value="SusD_RagB_dom"/>
</dbReference>
<feature type="domain" description="SusD-like N-terminal" evidence="8">
    <location>
        <begin position="24"/>
        <end position="228"/>
    </location>
</feature>
<sequence>MINRRYFKVLALGLLLSTSACEVLDVEPQASLPADSAYNTRTGVEAGLIGAYSALQSANYMGLRYFVFADLATANVAHTGTFPSFAQIEQNSILADNVEISNMWNAIYDGVNRVNTLISVIPNISDPAFNNNAALGEARFLRAYHYFNLINYFGGSGTGYGENGVGVPLKLTPTLTAADAEPLARASEAEVIAQVYQDLDFAIENLNGGNKGRASKAAALALKSRVALYQKDYQLAADLAKQVIELGKYSLAANYGDIYALKNTSEAIWELQFDPVNSNSIAFFWFPTSLGGRNEVSPDASLAGAHEATDKRLPVNVNGSYTQKYTKIAGGDDNVLLIRYAEVLLNRAEALARLGGAANELEALDLVNRVRARAGLTPLVATGQDLINAILKERRIELAHEGHYWFDLRRTNTTGLADANKNLWPIPQREVLTSGGVITQNTGY</sequence>